<dbReference type="Gene3D" id="3.10.105.10">
    <property type="entry name" value="Dipeptide-binding Protein, Domain 3"/>
    <property type="match status" value="1"/>
</dbReference>
<feature type="domain" description="ABC-type glycine betaine transport system substrate-binding" evidence="2">
    <location>
        <begin position="29"/>
        <end position="309"/>
    </location>
</feature>
<feature type="signal peptide" evidence="1">
    <location>
        <begin position="1"/>
        <end position="23"/>
    </location>
</feature>
<dbReference type="RefSeq" id="WP_316020200.1">
    <property type="nucleotide sequence ID" value="NZ_JAWDID010000040.1"/>
</dbReference>
<evidence type="ECO:0000313" key="4">
    <source>
        <dbReference type="Proteomes" id="UP001254257"/>
    </source>
</evidence>
<dbReference type="SUPFAM" id="SSF53850">
    <property type="entry name" value="Periplasmic binding protein-like II"/>
    <property type="match status" value="1"/>
</dbReference>
<dbReference type="Proteomes" id="UP001254257">
    <property type="component" value="Unassembled WGS sequence"/>
</dbReference>
<reference evidence="3 4" key="1">
    <citation type="submission" date="2023-09" db="EMBL/GenBank/DDBJ databases">
        <title>Whole genome shotgun sequencing (WGS) of Bosea sp. ZW T0_25, isolated from stored onions (Allium cepa).</title>
        <authorList>
            <person name="Stoll D.A."/>
            <person name="Huch M."/>
        </authorList>
    </citation>
    <scope>NUCLEOTIDE SEQUENCE [LARGE SCALE GENOMIC DNA]</scope>
    <source>
        <strain evidence="3 4">ZW T0_25</strain>
    </source>
</reference>
<keyword evidence="4" id="KW-1185">Reference proteome</keyword>
<feature type="chain" id="PRO_5046904873" evidence="1">
    <location>
        <begin position="24"/>
        <end position="331"/>
    </location>
</feature>
<gene>
    <name evidence="3" type="ORF">RKE40_21225</name>
</gene>
<dbReference type="Pfam" id="PF04069">
    <property type="entry name" value="OpuAC"/>
    <property type="match status" value="1"/>
</dbReference>
<evidence type="ECO:0000259" key="2">
    <source>
        <dbReference type="Pfam" id="PF04069"/>
    </source>
</evidence>
<sequence length="331" mass="35921">MMKAVLRTATLLLGLGLAAPVLSCELDRPLKIAGLDYDSAAFHTAVARAVVEKGFGCKVERVPGVVAPLVNGLARGDVDVIMEIWLANPVEAWTRAEASGKVIPLGTTFPDANEGWYVPRYLVEGADAKAKDLKTVADLKRHKALFPDREEPGKGRFYNCVAGWVCEGINTKKLSAYGLADDYNNVRGGSGEALVAAIEANLKRRQPVLFYYWSPSWLIGAYDLVKLGEPAFDPAIWAELKASDKPTRATAYPVSKVVIGANLAFTQAAPQLTSFFKNYGISSALTSQMLGDARKAGITPEEQALRFLKDRPDDWRHWVTAEVAAKVQAGL</sequence>
<name>A0ABU3SCA9_9HYPH</name>
<dbReference type="InterPro" id="IPR007210">
    <property type="entry name" value="ABC_Gly_betaine_transp_sub-bd"/>
</dbReference>
<protein>
    <submittedName>
        <fullName evidence="3">ABC transporter substrate-binding protein</fullName>
    </submittedName>
</protein>
<proteinExistence type="predicted"/>
<organism evidence="3 4">
    <name type="scientific">Bosea rubneri</name>
    <dbReference type="NCBI Taxonomy" id="3075434"/>
    <lineage>
        <taxon>Bacteria</taxon>
        <taxon>Pseudomonadati</taxon>
        <taxon>Pseudomonadota</taxon>
        <taxon>Alphaproteobacteria</taxon>
        <taxon>Hyphomicrobiales</taxon>
        <taxon>Boseaceae</taxon>
        <taxon>Bosea</taxon>
    </lineage>
</organism>
<dbReference type="CDD" id="cd13641">
    <property type="entry name" value="PBP2_HisX_like"/>
    <property type="match status" value="1"/>
</dbReference>
<evidence type="ECO:0000313" key="3">
    <source>
        <dbReference type="EMBL" id="MDU0342427.1"/>
    </source>
</evidence>
<accession>A0ABU3SCA9</accession>
<comment type="caution">
    <text evidence="3">The sequence shown here is derived from an EMBL/GenBank/DDBJ whole genome shotgun (WGS) entry which is preliminary data.</text>
</comment>
<keyword evidence="1" id="KW-0732">Signal</keyword>
<dbReference type="EMBL" id="JAWDID010000040">
    <property type="protein sequence ID" value="MDU0342427.1"/>
    <property type="molecule type" value="Genomic_DNA"/>
</dbReference>
<evidence type="ECO:0000256" key="1">
    <source>
        <dbReference type="SAM" id="SignalP"/>
    </source>
</evidence>
<dbReference type="Gene3D" id="3.40.190.100">
    <property type="entry name" value="Glycine betaine-binding periplasmic protein, domain 2"/>
    <property type="match status" value="1"/>
</dbReference>